<protein>
    <submittedName>
        <fullName evidence="10">CaCA family calcium/proton antiporter</fullName>
    </submittedName>
</protein>
<feature type="compositionally biased region" description="Low complexity" evidence="7">
    <location>
        <begin position="39"/>
        <end position="77"/>
    </location>
</feature>
<dbReference type="Pfam" id="PF01699">
    <property type="entry name" value="Na_Ca_ex"/>
    <property type="match status" value="2"/>
</dbReference>
<feature type="region of interest" description="Disordered" evidence="7">
    <location>
        <begin position="140"/>
        <end position="182"/>
    </location>
</feature>
<accession>A0A9K3LSU6</accession>
<evidence type="ECO:0000256" key="2">
    <source>
        <dbReference type="ARBA" id="ARBA00022448"/>
    </source>
</evidence>
<dbReference type="InterPro" id="IPR004837">
    <property type="entry name" value="NaCa_Exmemb"/>
</dbReference>
<feature type="compositionally biased region" description="Polar residues" evidence="7">
    <location>
        <begin position="78"/>
        <end position="93"/>
    </location>
</feature>
<dbReference type="Proteomes" id="UP000693970">
    <property type="component" value="Unassembled WGS sequence"/>
</dbReference>
<evidence type="ECO:0000256" key="7">
    <source>
        <dbReference type="SAM" id="MobiDB-lite"/>
    </source>
</evidence>
<feature type="compositionally biased region" description="Basic residues" evidence="7">
    <location>
        <begin position="619"/>
        <end position="630"/>
    </location>
</feature>
<feature type="transmembrane region" description="Helical" evidence="8">
    <location>
        <begin position="333"/>
        <end position="358"/>
    </location>
</feature>
<keyword evidence="5" id="KW-0406">Ion transport</keyword>
<dbReference type="GO" id="GO:0015369">
    <property type="term" value="F:calcium:proton antiporter activity"/>
    <property type="evidence" value="ECO:0007669"/>
    <property type="project" value="TreeGrafter"/>
</dbReference>
<gene>
    <name evidence="10" type="ORF">IV203_030697</name>
</gene>
<feature type="transmembrane region" description="Helical" evidence="8">
    <location>
        <begin position="675"/>
        <end position="694"/>
    </location>
</feature>
<name>A0A9K3LSU6_9STRA</name>
<feature type="transmembrane region" description="Helical" evidence="8">
    <location>
        <begin position="385"/>
        <end position="404"/>
    </location>
</feature>
<sequence>MPKTLTGHIHNSKARLPQRALVELGMPAKKRLSFAHPPTTTTTATTTTTTTTTTSKNKTLTKTTTTGSLTTSSTTTTDIQRNTKNNNNITLSSPEREKKEHRHRPCGCNSCCIGPSCFTRNQEQLHRVDESEIKLLTMMEDSDHHSSSSRPPPSIPHLNGGSGTSSNHHHRQQQHHHQMSSPSSFRGICGWLSGLSRELVSSSELLFNNKLNWLLLLGPFALLGDATGMLGEAVCFAFSGIALIPCAERLSFVTEQVAEHTNGTIGALLNATFGNAPELLIATAALRSGFYRVVQLAMLGSMLTNLLFVFGISCLVGGLRWQVQELRITSGNVSVGMLLLSTAGSLLPATLVLGGQLIQSEKGAISTPSGAANAMMVPPSKEELQISRVNAFVMMFMYGCYLIFQLGTHKEEFDEEENIVQTASDRSLHLSPHFTSLHGRQSKARRNVFCAGAMRRANALRSCRFLRGGNSSNTNQRVQGEGWVAAPGLMTSGSGGDVEMATKHSDDQDDIFGLIPRGVNDVLKNDSDDDSDDGDDDDDSDVDSSSEEGNVLLPQNEALRNDSGSANDYFSEYAQEIPSSERDDSSTRHRRLGSSGASNHQGGSLGEVMSHSSVPRGVLKNKKKKRKKKEKNNTFRPMLPLGLAEPNDVPRSPPHVPRTAADAEEIHRPHQQPQMSFRAGIVWLFVITLGISAMSDILVDTIDGFAQRLHISEVFTSMIIVPFFSNVAEQVSAVLFAYRNEMDLCVGVTVGSAIQVASFVLPGCVIIGWLVDRSMTLYFHAYETVCLFLAVVVIAAVLQGGTTNWLVGATCISVYIMIATGFWFHSLEDLSVDAESYGQNSTRR</sequence>
<proteinExistence type="predicted"/>
<evidence type="ECO:0000313" key="10">
    <source>
        <dbReference type="EMBL" id="KAG7367954.1"/>
    </source>
</evidence>
<feature type="transmembrane region" description="Helical" evidence="8">
    <location>
        <begin position="296"/>
        <end position="321"/>
    </location>
</feature>
<feature type="domain" description="Sodium/calcium exchanger membrane region" evidence="9">
    <location>
        <begin position="681"/>
        <end position="823"/>
    </location>
</feature>
<dbReference type="GO" id="GO:0016020">
    <property type="term" value="C:membrane"/>
    <property type="evidence" value="ECO:0007669"/>
    <property type="project" value="InterPro"/>
</dbReference>
<feature type="region of interest" description="Disordered" evidence="7">
    <location>
        <begin position="33"/>
        <end position="105"/>
    </location>
</feature>
<evidence type="ECO:0000256" key="8">
    <source>
        <dbReference type="SAM" id="Phobius"/>
    </source>
</evidence>
<evidence type="ECO:0000256" key="1">
    <source>
        <dbReference type="ARBA" id="ARBA00004127"/>
    </source>
</evidence>
<feature type="transmembrane region" description="Helical" evidence="8">
    <location>
        <begin position="744"/>
        <end position="771"/>
    </location>
</feature>
<keyword evidence="6 8" id="KW-0472">Membrane</keyword>
<keyword evidence="3 8" id="KW-0812">Transmembrane</keyword>
<feature type="compositionally biased region" description="Acidic residues" evidence="7">
    <location>
        <begin position="527"/>
        <end position="546"/>
    </location>
</feature>
<dbReference type="InterPro" id="IPR004713">
    <property type="entry name" value="CaH_exchang"/>
</dbReference>
<dbReference type="EMBL" id="JAGRRH010000006">
    <property type="protein sequence ID" value="KAG7367954.1"/>
    <property type="molecule type" value="Genomic_DNA"/>
</dbReference>
<evidence type="ECO:0000256" key="5">
    <source>
        <dbReference type="ARBA" id="ARBA00023065"/>
    </source>
</evidence>
<reference evidence="10" key="1">
    <citation type="journal article" date="2021" name="Sci. Rep.">
        <title>Diploid genomic architecture of Nitzschia inconspicua, an elite biomass production diatom.</title>
        <authorList>
            <person name="Oliver A."/>
            <person name="Podell S."/>
            <person name="Pinowska A."/>
            <person name="Traller J.C."/>
            <person name="Smith S.R."/>
            <person name="McClure R."/>
            <person name="Beliaev A."/>
            <person name="Bohutskyi P."/>
            <person name="Hill E.A."/>
            <person name="Rabines A."/>
            <person name="Zheng H."/>
            <person name="Allen L.Z."/>
            <person name="Kuo A."/>
            <person name="Grigoriev I.V."/>
            <person name="Allen A.E."/>
            <person name="Hazlebeck D."/>
            <person name="Allen E.E."/>
        </authorList>
    </citation>
    <scope>NUCLEOTIDE SEQUENCE</scope>
    <source>
        <strain evidence="10">Hildebrandi</strain>
    </source>
</reference>
<feature type="transmembrane region" description="Helical" evidence="8">
    <location>
        <begin position="805"/>
        <end position="824"/>
    </location>
</feature>
<keyword evidence="11" id="KW-1185">Reference proteome</keyword>
<organism evidence="10 11">
    <name type="scientific">Nitzschia inconspicua</name>
    <dbReference type="NCBI Taxonomy" id="303405"/>
    <lineage>
        <taxon>Eukaryota</taxon>
        <taxon>Sar</taxon>
        <taxon>Stramenopiles</taxon>
        <taxon>Ochrophyta</taxon>
        <taxon>Bacillariophyta</taxon>
        <taxon>Bacillariophyceae</taxon>
        <taxon>Bacillariophycidae</taxon>
        <taxon>Bacillariales</taxon>
        <taxon>Bacillariaceae</taxon>
        <taxon>Nitzschia</taxon>
    </lineage>
</organism>
<keyword evidence="4 8" id="KW-1133">Transmembrane helix</keyword>
<dbReference type="AlphaFoldDB" id="A0A9K3LSU6"/>
<evidence type="ECO:0000256" key="4">
    <source>
        <dbReference type="ARBA" id="ARBA00022989"/>
    </source>
</evidence>
<feature type="domain" description="Sodium/calcium exchanger membrane region" evidence="9">
    <location>
        <begin position="234"/>
        <end position="406"/>
    </location>
</feature>
<comment type="caution">
    <text evidence="10">The sequence shown here is derived from an EMBL/GenBank/DDBJ whole genome shotgun (WGS) entry which is preliminary data.</text>
</comment>
<keyword evidence="2" id="KW-0813">Transport</keyword>
<feature type="transmembrane region" description="Helical" evidence="8">
    <location>
        <begin position="714"/>
        <end position="737"/>
    </location>
</feature>
<dbReference type="GO" id="GO:0012505">
    <property type="term" value="C:endomembrane system"/>
    <property type="evidence" value="ECO:0007669"/>
    <property type="project" value="UniProtKB-SubCell"/>
</dbReference>
<evidence type="ECO:0000259" key="9">
    <source>
        <dbReference type="Pfam" id="PF01699"/>
    </source>
</evidence>
<feature type="compositionally biased region" description="Basic residues" evidence="7">
    <location>
        <begin position="167"/>
        <end position="178"/>
    </location>
</feature>
<reference evidence="10" key="2">
    <citation type="submission" date="2021-04" db="EMBL/GenBank/DDBJ databases">
        <authorList>
            <person name="Podell S."/>
        </authorList>
    </citation>
    <scope>NUCLEOTIDE SEQUENCE</scope>
    <source>
        <strain evidence="10">Hildebrandi</strain>
    </source>
</reference>
<feature type="transmembrane region" description="Helical" evidence="8">
    <location>
        <begin position="777"/>
        <end position="798"/>
    </location>
</feature>
<evidence type="ECO:0000313" key="11">
    <source>
        <dbReference type="Proteomes" id="UP000693970"/>
    </source>
</evidence>
<feature type="region of interest" description="Disordered" evidence="7">
    <location>
        <begin position="494"/>
        <end position="657"/>
    </location>
</feature>
<dbReference type="OrthoDB" id="1699231at2759"/>
<comment type="subcellular location">
    <subcellularLocation>
        <location evidence="1">Endomembrane system</location>
        <topology evidence="1">Multi-pass membrane protein</topology>
    </subcellularLocation>
</comment>
<evidence type="ECO:0000256" key="6">
    <source>
        <dbReference type="ARBA" id="ARBA00023136"/>
    </source>
</evidence>
<dbReference type="PANTHER" id="PTHR31503">
    <property type="entry name" value="VACUOLAR CALCIUM ION TRANSPORTER"/>
    <property type="match status" value="1"/>
</dbReference>
<dbReference type="GO" id="GO:0006874">
    <property type="term" value="P:intracellular calcium ion homeostasis"/>
    <property type="evidence" value="ECO:0007669"/>
    <property type="project" value="TreeGrafter"/>
</dbReference>
<dbReference type="PANTHER" id="PTHR31503:SF22">
    <property type="entry name" value="VACUOLAR CALCIUM ION TRANSPORTER"/>
    <property type="match status" value="1"/>
</dbReference>
<evidence type="ECO:0000256" key="3">
    <source>
        <dbReference type="ARBA" id="ARBA00022692"/>
    </source>
</evidence>